<dbReference type="InterPro" id="IPR046879">
    <property type="entry name" value="KANL3/Tex30_Abhydrolase"/>
</dbReference>
<dbReference type="RefSeq" id="WP_203675320.1">
    <property type="nucleotide sequence ID" value="NZ_BONP01000019.1"/>
</dbReference>
<comment type="caution">
    <text evidence="2">The sequence shown here is derived from an EMBL/GenBank/DDBJ whole genome shotgun (WGS) entry which is preliminary data.</text>
</comment>
<dbReference type="Pfam" id="PF20408">
    <property type="entry name" value="Abhydrolase_11"/>
    <property type="match status" value="1"/>
</dbReference>
<accession>A0ABQ4DNX7</accession>
<dbReference type="Gene3D" id="3.40.50.1820">
    <property type="entry name" value="alpha/beta hydrolase"/>
    <property type="match status" value="1"/>
</dbReference>
<sequence length="189" mass="19359">MTGDDRRVLRAGPGPLDVAGVLLTPGAGATREHRTLVALDEALTALGVAVRRVDLPRGARAAPARVREEADAFAADLGVPTERLVVGGRSFGGRMCSAAVADGLPVAGLLLLSYPLHPPGRPGTLRVEHLPRITVPVLAVSGATDPFGTPDELATHLATVAGPTTLVVVRGPHSPADPPVVAAVRAWLT</sequence>
<evidence type="ECO:0000313" key="3">
    <source>
        <dbReference type="Proteomes" id="UP000614741"/>
    </source>
</evidence>
<dbReference type="PANTHER" id="PTHR13136">
    <property type="entry name" value="TESTIS DEVELOPMENT PROTEIN PRTD"/>
    <property type="match status" value="1"/>
</dbReference>
<dbReference type="PANTHER" id="PTHR13136:SF11">
    <property type="entry name" value="TESTIS-EXPRESSED PROTEIN 30"/>
    <property type="match status" value="1"/>
</dbReference>
<evidence type="ECO:0000259" key="1">
    <source>
        <dbReference type="Pfam" id="PF20408"/>
    </source>
</evidence>
<dbReference type="SUPFAM" id="SSF53474">
    <property type="entry name" value="alpha/beta-Hydrolases"/>
    <property type="match status" value="1"/>
</dbReference>
<dbReference type="InterPro" id="IPR026555">
    <property type="entry name" value="NSL3/Tex30"/>
</dbReference>
<dbReference type="Proteomes" id="UP000614741">
    <property type="component" value="Unassembled WGS sequence"/>
</dbReference>
<gene>
    <name evidence="2" type="ORF">Cph01nite_28220</name>
</gene>
<name>A0ABQ4DNX7_9CELL</name>
<organism evidence="2 3">
    <name type="scientific">Cellulomonas phragmiteti</name>
    <dbReference type="NCBI Taxonomy" id="478780"/>
    <lineage>
        <taxon>Bacteria</taxon>
        <taxon>Bacillati</taxon>
        <taxon>Actinomycetota</taxon>
        <taxon>Actinomycetes</taxon>
        <taxon>Micrococcales</taxon>
        <taxon>Cellulomonadaceae</taxon>
        <taxon>Cellulomonas</taxon>
    </lineage>
</organism>
<proteinExistence type="predicted"/>
<keyword evidence="3" id="KW-1185">Reference proteome</keyword>
<evidence type="ECO:0000313" key="2">
    <source>
        <dbReference type="EMBL" id="GIG41060.1"/>
    </source>
</evidence>
<dbReference type="InterPro" id="IPR029058">
    <property type="entry name" value="AB_hydrolase_fold"/>
</dbReference>
<protein>
    <recommendedName>
        <fullName evidence="1">KANL3/Tex30 alpha/beta hydrolase-like domain-containing protein</fullName>
    </recommendedName>
</protein>
<reference evidence="2 3" key="1">
    <citation type="submission" date="2021-01" db="EMBL/GenBank/DDBJ databases">
        <title>Whole genome shotgun sequence of Cellulomonas phragmiteti NBRC 110785.</title>
        <authorList>
            <person name="Komaki H."/>
            <person name="Tamura T."/>
        </authorList>
    </citation>
    <scope>NUCLEOTIDE SEQUENCE [LARGE SCALE GENOMIC DNA]</scope>
    <source>
        <strain evidence="2 3">NBRC 110785</strain>
    </source>
</reference>
<dbReference type="EMBL" id="BONP01000019">
    <property type="protein sequence ID" value="GIG41060.1"/>
    <property type="molecule type" value="Genomic_DNA"/>
</dbReference>
<feature type="domain" description="KANL3/Tex30 alpha/beta hydrolase-like" evidence="1">
    <location>
        <begin position="20"/>
        <end position="173"/>
    </location>
</feature>